<dbReference type="Proteomes" id="UP000510621">
    <property type="component" value="Chromosome"/>
</dbReference>
<proteinExistence type="predicted"/>
<organism evidence="1 2">
    <name type="scientific">Candidatus Thiothrix singaporensis</name>
    <dbReference type="NCBI Taxonomy" id="2799669"/>
    <lineage>
        <taxon>Bacteria</taxon>
        <taxon>Pseudomonadati</taxon>
        <taxon>Pseudomonadota</taxon>
        <taxon>Gammaproteobacteria</taxon>
        <taxon>Thiotrichales</taxon>
        <taxon>Thiotrichaceae</taxon>
        <taxon>Thiothrix</taxon>
    </lineage>
</organism>
<accession>A0A7L6ARD4</accession>
<evidence type="ECO:0000313" key="1">
    <source>
        <dbReference type="EMBL" id="QLQ31701.1"/>
    </source>
</evidence>
<dbReference type="KEGG" id="this:HZT40_08970"/>
<keyword evidence="2" id="KW-1185">Reference proteome</keyword>
<reference evidence="1" key="1">
    <citation type="submission" date="2020-06" db="EMBL/GenBank/DDBJ databases">
        <title>Analysis procedures for assessing recovery of high quality, complete, closed genomes from Nanopore long read metagenome sequencing.</title>
        <authorList>
            <person name="Bessarab I."/>
            <person name="Arumugam K."/>
            <person name="Haryono M."/>
            <person name="Liu X."/>
            <person name="Roy S."/>
            <person name="Zuniga-Montanez R.E."/>
            <person name="Qiu G."/>
            <person name="Drautz-Moses D.I."/>
            <person name="Law Y.Y."/>
            <person name="Wuertz S."/>
            <person name="Lauro F.M."/>
            <person name="Huson D.H."/>
            <person name="Williams R.B."/>
        </authorList>
    </citation>
    <scope>NUCLEOTIDE SEQUENCE [LARGE SCALE GENOMIC DNA]</scope>
    <source>
        <strain evidence="1">SSD2</strain>
    </source>
</reference>
<dbReference type="EMBL" id="CP059265">
    <property type="protein sequence ID" value="QLQ31701.1"/>
    <property type="molecule type" value="Genomic_DNA"/>
</dbReference>
<gene>
    <name evidence="1" type="ORF">HZT40_08970</name>
</gene>
<name>A0A7L6ARD4_9GAMM</name>
<evidence type="ECO:0000313" key="2">
    <source>
        <dbReference type="Proteomes" id="UP000510621"/>
    </source>
</evidence>
<dbReference type="AlphaFoldDB" id="A0A7L6ARD4"/>
<protein>
    <submittedName>
        <fullName evidence="1">Uncharacterized protein</fullName>
    </submittedName>
</protein>
<sequence>MPGSDAFAKQTAAIEATFVQRIQAGSVQAAQVDGDLLTTRSANVLQPALQQFAAQVKTLLGLADLEVAAQLSFDQAMVTYGLLAELLATARQLLERIRLQVADSSNGAVIFTGLGLYVPDDLDEYLTAMNRFQAPVQRNDANHFCSTYFNSLDVPLILTTSGGFSFYNSDEGLFAVDLAMPPVLQTPSGDLDLSTGILASSLWIMTLLNTCWRRTGDSASTNGVAIYPCMCLADSPCRYCRISYGKNRRGWSWYRPGGWHLR</sequence>